<organism evidence="3 4">
    <name type="scientific">Trypanosoma vivax (strain Y486)</name>
    <dbReference type="NCBI Taxonomy" id="1055687"/>
    <lineage>
        <taxon>Eukaryota</taxon>
        <taxon>Discoba</taxon>
        <taxon>Euglenozoa</taxon>
        <taxon>Kinetoplastea</taxon>
        <taxon>Metakinetoplastina</taxon>
        <taxon>Trypanosomatida</taxon>
        <taxon>Trypanosomatidae</taxon>
        <taxon>Trypanosoma</taxon>
        <taxon>Duttonella</taxon>
    </lineage>
</organism>
<dbReference type="SUPFAM" id="SSF58087">
    <property type="entry name" value="Variant surface glycoprotein (N-terminal domain)"/>
    <property type="match status" value="1"/>
</dbReference>
<protein>
    <submittedName>
        <fullName evidence="3">Uncharacterized protein</fullName>
    </submittedName>
</protein>
<evidence type="ECO:0000313" key="3">
    <source>
        <dbReference type="EMBL" id="CCD19019.1"/>
    </source>
</evidence>
<feature type="signal peptide" evidence="2">
    <location>
        <begin position="1"/>
        <end position="45"/>
    </location>
</feature>
<feature type="chain" id="PRO_5003389372" evidence="2">
    <location>
        <begin position="46"/>
        <end position="471"/>
    </location>
</feature>
<keyword evidence="2" id="KW-0732">Signal</keyword>
<evidence type="ECO:0000256" key="1">
    <source>
        <dbReference type="SAM" id="MobiDB-lite"/>
    </source>
</evidence>
<gene>
    <name evidence="3" type="ORF">TvY486_0017300</name>
</gene>
<proteinExistence type="predicted"/>
<evidence type="ECO:0000313" key="4">
    <source>
        <dbReference type="Proteomes" id="UP000009027"/>
    </source>
</evidence>
<keyword evidence="4" id="KW-1185">Reference proteome</keyword>
<feature type="region of interest" description="Disordered" evidence="1">
    <location>
        <begin position="365"/>
        <end position="423"/>
    </location>
</feature>
<dbReference type="VEuPathDB" id="TriTrypDB:TvY486_0017300"/>
<dbReference type="EMBL" id="CAEX01002404">
    <property type="protein sequence ID" value="CCD19019.1"/>
    <property type="molecule type" value="Genomic_DNA"/>
</dbReference>
<reference evidence="3 4" key="1">
    <citation type="journal article" date="2012" name="Proc. Natl. Acad. Sci. U.S.A.">
        <title>Antigenic diversity is generated by distinct evolutionary mechanisms in African trypanosome species.</title>
        <authorList>
            <person name="Jackson A.P."/>
            <person name="Berry A."/>
            <person name="Aslett M."/>
            <person name="Allison H.C."/>
            <person name="Burton P."/>
            <person name="Vavrova-Anderson J."/>
            <person name="Brown R."/>
            <person name="Browne H."/>
            <person name="Corton N."/>
            <person name="Hauser H."/>
            <person name="Gamble J."/>
            <person name="Gilderthorp R."/>
            <person name="Marcello L."/>
            <person name="McQuillan J."/>
            <person name="Otto T.D."/>
            <person name="Quail M.A."/>
            <person name="Sanders M.J."/>
            <person name="van Tonder A."/>
            <person name="Ginger M.L."/>
            <person name="Field M.C."/>
            <person name="Barry J.D."/>
            <person name="Hertz-Fowler C."/>
            <person name="Berriman M."/>
        </authorList>
    </citation>
    <scope>NUCLEOTIDE SEQUENCE</scope>
    <source>
        <strain evidence="3 4">Y486</strain>
    </source>
</reference>
<evidence type="ECO:0000256" key="2">
    <source>
        <dbReference type="SAM" id="SignalP"/>
    </source>
</evidence>
<name>F9WNA3_TRYVY</name>
<dbReference type="Proteomes" id="UP000009027">
    <property type="component" value="Unassembled WGS sequence"/>
</dbReference>
<accession>F9WNA3</accession>
<sequence>MVIGFFGDTLLLIISPRVGAQERRRHMKRLAFFVLVLLALRRVAADTGPFDTSGKGLTSGNAAKFCTLARNLQTLGEAARDAAAVSAQRAKALVTVAPHLAALSECEGENSTAFDAAARAQERAARMAVLAAETAGQAWRVSGQLDSFLDLMASSTTKEGGSATSCLTGETDQTLAFHTNRDTRDKLLGKLENCELHATGLFANATELNEEELDKTLQEISGVLANLAAIGQGEVTVDTAVVGSAEGCPTFSKGTAGNGGGIFAGYTIAGIWTHTTTAHTPTATIKYDEHGRRLIEDTKKKTDTLRALIADEWPSSIEDDQAHDTATNTETMSWKKVCASHLARGNLCDPKSTTRTLKQLSEQLARCTREKEEGAQGTKTEGTPRGRASTDKAQNSETQRTPTAAEGTPTGLSQASDARQQEEEKCTAEGMKWDTQSRTCSREQAAWTGTGKWLLTVLAGTLATVSGMNGE</sequence>
<dbReference type="AlphaFoldDB" id="F9WNA3"/>
<feature type="compositionally biased region" description="Polar residues" evidence="1">
    <location>
        <begin position="391"/>
        <end position="402"/>
    </location>
</feature>